<dbReference type="RefSeq" id="WP_201327681.1">
    <property type="nucleotide sequence ID" value="NZ_AP017470.1"/>
</dbReference>
<evidence type="ECO:0000313" key="3">
    <source>
        <dbReference type="Proteomes" id="UP000595564"/>
    </source>
</evidence>
<dbReference type="KEGG" id="thyd:TTHT_1922"/>
<dbReference type="EMBL" id="AP017470">
    <property type="protein sequence ID" value="BBB33374.1"/>
    <property type="molecule type" value="Genomic_DNA"/>
</dbReference>
<keyword evidence="1" id="KW-0732">Signal</keyword>
<evidence type="ECO:0000256" key="1">
    <source>
        <dbReference type="SAM" id="SignalP"/>
    </source>
</evidence>
<dbReference type="InterPro" id="IPR032638">
    <property type="entry name" value="Porin_5"/>
</dbReference>
<gene>
    <name evidence="2" type="ORF">TTHT_1922</name>
</gene>
<evidence type="ECO:0008006" key="4">
    <source>
        <dbReference type="Google" id="ProtNLM"/>
    </source>
</evidence>
<dbReference type="AlphaFoldDB" id="A0A7R6SZ14"/>
<dbReference type="SUPFAM" id="SSF56935">
    <property type="entry name" value="Porins"/>
    <property type="match status" value="1"/>
</dbReference>
<feature type="signal peptide" evidence="1">
    <location>
        <begin position="1"/>
        <end position="19"/>
    </location>
</feature>
<dbReference type="Proteomes" id="UP000595564">
    <property type="component" value="Chromosome"/>
</dbReference>
<evidence type="ECO:0000313" key="2">
    <source>
        <dbReference type="EMBL" id="BBB33374.1"/>
    </source>
</evidence>
<proteinExistence type="predicted"/>
<keyword evidence="3" id="KW-1185">Reference proteome</keyword>
<name>A0A7R6SZ14_9BACT</name>
<sequence>MKKKFLLIAMLIMATGVFAQSLPSWITNTKLNGKFRLREEFIDQTDKVDRDRTRIQFKLGITTKINAKIDLGIGIATGSGDPRSQNVTLGDSDSSKELNLYYAFIQYKATDNLKIWGGKFKGIKKAIFIPSNFLWDYDIAPEGVGLIFNKKLTENLRLFFNASYIVVDEYKDSGADPFVYIVQPGLIYKKGDFQAKLGIAYMSAVHETGNLFEYSSHSNTYENGVLKYGYSVLNPNIELKWKIDGRYISFFKLFGEYASNSDADNEDSAYTLGLAFGKKIKSYGDFSFSANYRYLEKDVWLDIFPDSDAFSGKTDAKGLELEFKYGLMKNVYLSIDYYDMKRIIDNSQSQKRFQFDINLKF</sequence>
<feature type="chain" id="PRO_5032380715" description="Porin" evidence="1">
    <location>
        <begin position="20"/>
        <end position="361"/>
    </location>
</feature>
<reference evidence="2 3" key="1">
    <citation type="journal article" date="2012" name="Extremophiles">
        <title>Thermotomaculum hydrothermale gen. nov., sp. nov., a novel heterotrophic thermophile within the phylum Acidobacteria from a deep-sea hydrothermal vent chimney in the Southern Okinawa Trough.</title>
        <authorList>
            <person name="Izumi H."/>
            <person name="Nunoura T."/>
            <person name="Miyazaki M."/>
            <person name="Mino S."/>
            <person name="Toki T."/>
            <person name="Takai K."/>
            <person name="Sako Y."/>
            <person name="Sawabe T."/>
            <person name="Nakagawa S."/>
        </authorList>
    </citation>
    <scope>NUCLEOTIDE SEQUENCE [LARGE SCALE GENOMIC DNA]</scope>
    <source>
        <strain evidence="2 3">AC55</strain>
    </source>
</reference>
<protein>
    <recommendedName>
        <fullName evidence="4">Porin</fullName>
    </recommendedName>
</protein>
<dbReference type="Pfam" id="PF16930">
    <property type="entry name" value="Porin_5"/>
    <property type="match status" value="2"/>
</dbReference>
<accession>A0A7R6SZ14</accession>
<organism evidence="2 3">
    <name type="scientific">Thermotomaculum hydrothermale</name>
    <dbReference type="NCBI Taxonomy" id="981385"/>
    <lineage>
        <taxon>Bacteria</taxon>
        <taxon>Pseudomonadati</taxon>
        <taxon>Acidobacteriota</taxon>
        <taxon>Holophagae</taxon>
        <taxon>Thermotomaculales</taxon>
        <taxon>Thermotomaculaceae</taxon>
        <taxon>Thermotomaculum</taxon>
    </lineage>
</organism>